<dbReference type="Proteomes" id="UP000002484">
    <property type="component" value="Chromosome"/>
</dbReference>
<gene>
    <name evidence="1" type="ordered locus">FraEuI1c_5835</name>
</gene>
<dbReference type="STRING" id="298654.FraEuI1c_5835"/>
<protein>
    <submittedName>
        <fullName evidence="1">Uncharacterized protein</fullName>
    </submittedName>
</protein>
<dbReference type="RefSeq" id="WP_013426937.1">
    <property type="nucleotide sequence ID" value="NC_014666.1"/>
</dbReference>
<evidence type="ECO:0000313" key="2">
    <source>
        <dbReference type="Proteomes" id="UP000002484"/>
    </source>
</evidence>
<dbReference type="HOGENOM" id="CLU_1265409_0_0_11"/>
<dbReference type="KEGG" id="fri:FraEuI1c_5835"/>
<evidence type="ECO:0000313" key="1">
    <source>
        <dbReference type="EMBL" id="ADP83819.1"/>
    </source>
</evidence>
<name>E3IX47_PSEI1</name>
<dbReference type="EMBL" id="CP002299">
    <property type="protein sequence ID" value="ADP83819.1"/>
    <property type="molecule type" value="Genomic_DNA"/>
</dbReference>
<sequence>MTTTPAVAPVSIEMGQLAALAALAREGTEALIAHSGGETDHRSLAGRLRTILAAVEVTARTAGIDLVDAIPTPVTTVRNAAEVSEDWPAVVPSEDRATRQAQMLRAGAALVEQMPDAGLMVEVRDSAHRLEIVPQTFRHGVDDAANDRANLDVLAELRGRLDGEARTTAHVSAVGALHITVTGGTWLGLPARAYTIIDPGAVQDAARAWLAQIGVEVR</sequence>
<accession>E3IX47</accession>
<reference evidence="1 2" key="1">
    <citation type="submission" date="2010-10" db="EMBL/GenBank/DDBJ databases">
        <title>Complete sequence of Frankia sp. EuI1c.</title>
        <authorList>
            <consortium name="US DOE Joint Genome Institute"/>
            <person name="Lucas S."/>
            <person name="Copeland A."/>
            <person name="Lapidus A."/>
            <person name="Cheng J.-F."/>
            <person name="Bruce D."/>
            <person name="Goodwin L."/>
            <person name="Pitluck S."/>
            <person name="Chertkov O."/>
            <person name="Detter J.C."/>
            <person name="Han C."/>
            <person name="Tapia R."/>
            <person name="Land M."/>
            <person name="Hauser L."/>
            <person name="Jeffries C."/>
            <person name="Kyrpides N."/>
            <person name="Ivanova N."/>
            <person name="Mikhailova N."/>
            <person name="Beauchemin N."/>
            <person name="Sen A."/>
            <person name="Sur S.A."/>
            <person name="Gtari M."/>
            <person name="Wall L."/>
            <person name="Tisa L."/>
            <person name="Woyke T."/>
        </authorList>
    </citation>
    <scope>NUCLEOTIDE SEQUENCE [LARGE SCALE GENOMIC DNA]</scope>
    <source>
        <strain evidence="2">DSM 45817 / CECT 9037 / EuI1c</strain>
    </source>
</reference>
<dbReference type="AlphaFoldDB" id="E3IX47"/>
<dbReference type="InParanoid" id="E3IX47"/>
<proteinExistence type="predicted"/>
<keyword evidence="2" id="KW-1185">Reference proteome</keyword>
<organism evidence="1 2">
    <name type="scientific">Pseudofrankia inefficax (strain DSM 45817 / CECT 9037 / DDB 130130 / EuI1c)</name>
    <name type="common">Frankia inefficax</name>
    <dbReference type="NCBI Taxonomy" id="298654"/>
    <lineage>
        <taxon>Bacteria</taxon>
        <taxon>Bacillati</taxon>
        <taxon>Actinomycetota</taxon>
        <taxon>Actinomycetes</taxon>
        <taxon>Frankiales</taxon>
        <taxon>Frankiaceae</taxon>
        <taxon>Pseudofrankia</taxon>
    </lineage>
</organism>